<evidence type="ECO:0000256" key="1">
    <source>
        <dbReference type="SAM" id="Phobius"/>
    </source>
</evidence>
<dbReference type="OrthoDB" id="2360774at2759"/>
<evidence type="ECO:0000313" key="3">
    <source>
        <dbReference type="Proteomes" id="UP000242474"/>
    </source>
</evidence>
<name>A0A2G5BB62_COERN</name>
<protein>
    <recommendedName>
        <fullName evidence="4">Hexosyltransferase</fullName>
    </recommendedName>
</protein>
<dbReference type="EMBL" id="KZ303501">
    <property type="protein sequence ID" value="PIA16243.1"/>
    <property type="molecule type" value="Genomic_DNA"/>
</dbReference>
<feature type="transmembrane region" description="Helical" evidence="1">
    <location>
        <begin position="12"/>
        <end position="31"/>
    </location>
</feature>
<keyword evidence="1" id="KW-0812">Transmembrane</keyword>
<keyword evidence="1" id="KW-0472">Membrane</keyword>
<proteinExistence type="predicted"/>
<evidence type="ECO:0000313" key="2">
    <source>
        <dbReference type="EMBL" id="PIA16243.1"/>
    </source>
</evidence>
<reference evidence="2 3" key="1">
    <citation type="journal article" date="2015" name="Genome Biol. Evol.">
        <title>Phylogenomic analyses indicate that early fungi evolved digesting cell walls of algal ancestors of land plants.</title>
        <authorList>
            <person name="Chang Y."/>
            <person name="Wang S."/>
            <person name="Sekimoto S."/>
            <person name="Aerts A.L."/>
            <person name="Choi C."/>
            <person name="Clum A."/>
            <person name="LaButti K.M."/>
            <person name="Lindquist E.A."/>
            <person name="Yee Ngan C."/>
            <person name="Ohm R.A."/>
            <person name="Salamov A.A."/>
            <person name="Grigoriev I.V."/>
            <person name="Spatafora J.W."/>
            <person name="Berbee M.L."/>
        </authorList>
    </citation>
    <scope>NUCLEOTIDE SEQUENCE [LARGE SCALE GENOMIC DNA]</scope>
    <source>
        <strain evidence="2 3">NRRL 1564</strain>
    </source>
</reference>
<dbReference type="AlphaFoldDB" id="A0A2G5BB62"/>
<evidence type="ECO:0008006" key="4">
    <source>
        <dbReference type="Google" id="ProtNLM"/>
    </source>
</evidence>
<dbReference type="Proteomes" id="UP000242474">
    <property type="component" value="Unassembled WGS sequence"/>
</dbReference>
<sequence>MIQVLKLHQRTLVVLIAVGVLTTTFFLAQRYCSIDLPVYYNPKADEQLLERLAIILPVNNNTDMQFYRNMWVQEYLYPLCDWPEPGCKIACNGNSTYMTLDKKIICFSSEIKNIHDKDFFIKLNDDAFVEIDYVVNILRKFGGWSKPVYISHNTSKEKNSNPGFNDNAPYV</sequence>
<organism evidence="2 3">
    <name type="scientific">Coemansia reversa (strain ATCC 12441 / NRRL 1564)</name>
    <dbReference type="NCBI Taxonomy" id="763665"/>
    <lineage>
        <taxon>Eukaryota</taxon>
        <taxon>Fungi</taxon>
        <taxon>Fungi incertae sedis</taxon>
        <taxon>Zoopagomycota</taxon>
        <taxon>Kickxellomycotina</taxon>
        <taxon>Kickxellomycetes</taxon>
        <taxon>Kickxellales</taxon>
        <taxon>Kickxellaceae</taxon>
        <taxon>Coemansia</taxon>
    </lineage>
</organism>
<feature type="non-terminal residue" evidence="2">
    <location>
        <position position="171"/>
    </location>
</feature>
<keyword evidence="3" id="KW-1185">Reference proteome</keyword>
<accession>A0A2G5BB62</accession>
<keyword evidence="1" id="KW-1133">Transmembrane helix</keyword>
<gene>
    <name evidence="2" type="ORF">COEREDRAFT_81450</name>
</gene>